<dbReference type="Proteomes" id="UP000887576">
    <property type="component" value="Unplaced"/>
</dbReference>
<proteinExistence type="predicted"/>
<dbReference type="WBParaSite" id="JU765_v2.g8821.t1">
    <property type="protein sequence ID" value="JU765_v2.g8821.t1"/>
    <property type="gene ID" value="JU765_v2.g8821"/>
</dbReference>
<organism evidence="1 2">
    <name type="scientific">Panagrolaimus sp. JU765</name>
    <dbReference type="NCBI Taxonomy" id="591449"/>
    <lineage>
        <taxon>Eukaryota</taxon>
        <taxon>Metazoa</taxon>
        <taxon>Ecdysozoa</taxon>
        <taxon>Nematoda</taxon>
        <taxon>Chromadorea</taxon>
        <taxon>Rhabditida</taxon>
        <taxon>Tylenchina</taxon>
        <taxon>Panagrolaimomorpha</taxon>
        <taxon>Panagrolaimoidea</taxon>
        <taxon>Panagrolaimidae</taxon>
        <taxon>Panagrolaimus</taxon>
    </lineage>
</organism>
<evidence type="ECO:0000313" key="1">
    <source>
        <dbReference type="Proteomes" id="UP000887576"/>
    </source>
</evidence>
<evidence type="ECO:0000313" key="2">
    <source>
        <dbReference type="WBParaSite" id="JU765_v2.g8821.t1"/>
    </source>
</evidence>
<accession>A0AC34RQ39</accession>
<name>A0AC34RQ39_9BILA</name>
<sequence>MTDHLICGDCDPDGYVTEVRKTLVDDLEINPDETDRYFEVFVARMERILAKAKRLGTNQLLFIESTVDGIRFKFIEKTVNTQILNSDFKNYFKL</sequence>
<reference evidence="2" key="1">
    <citation type="submission" date="2022-11" db="UniProtKB">
        <authorList>
            <consortium name="WormBaseParasite"/>
        </authorList>
    </citation>
    <scope>IDENTIFICATION</scope>
</reference>
<protein>
    <submittedName>
        <fullName evidence="2">Uncharacterized protein</fullName>
    </submittedName>
</protein>